<dbReference type="SUPFAM" id="SSF46689">
    <property type="entry name" value="Homeodomain-like"/>
    <property type="match status" value="1"/>
</dbReference>
<evidence type="ECO:0000259" key="8">
    <source>
        <dbReference type="PROSITE" id="PS50090"/>
    </source>
</evidence>
<evidence type="ECO:0000259" key="9">
    <source>
        <dbReference type="PROSITE" id="PS51294"/>
    </source>
</evidence>
<evidence type="ECO:0000256" key="5">
    <source>
        <dbReference type="ARBA" id="ARBA00023163"/>
    </source>
</evidence>
<dbReference type="GO" id="GO:0003700">
    <property type="term" value="F:DNA-binding transcription factor activity"/>
    <property type="evidence" value="ECO:0007669"/>
    <property type="project" value="InterPro"/>
</dbReference>
<evidence type="ECO:0000313" key="10">
    <source>
        <dbReference type="EMBL" id="KAE8701331.1"/>
    </source>
</evidence>
<evidence type="ECO:0000256" key="4">
    <source>
        <dbReference type="ARBA" id="ARBA00023125"/>
    </source>
</evidence>
<dbReference type="Pfam" id="PF00249">
    <property type="entry name" value="Myb_DNA-binding"/>
    <property type="match status" value="1"/>
</dbReference>
<dbReference type="InterPro" id="IPR017930">
    <property type="entry name" value="Myb_dom"/>
</dbReference>
<keyword evidence="6" id="KW-0539">Nucleus</keyword>
<dbReference type="InterPro" id="IPR001005">
    <property type="entry name" value="SANT/Myb"/>
</dbReference>
<evidence type="ECO:0000256" key="1">
    <source>
        <dbReference type="ARBA" id="ARBA00004123"/>
    </source>
</evidence>
<dbReference type="GO" id="GO:0043565">
    <property type="term" value="F:sequence-specific DNA binding"/>
    <property type="evidence" value="ECO:0007669"/>
    <property type="project" value="InterPro"/>
</dbReference>
<evidence type="ECO:0000256" key="6">
    <source>
        <dbReference type="ARBA" id="ARBA00023242"/>
    </source>
</evidence>
<evidence type="ECO:0000313" key="11">
    <source>
        <dbReference type="Proteomes" id="UP000436088"/>
    </source>
</evidence>
<dbReference type="PROSITE" id="PS51294">
    <property type="entry name" value="HTH_MYB"/>
    <property type="match status" value="1"/>
</dbReference>
<dbReference type="InterPro" id="IPR044676">
    <property type="entry name" value="EOBI/EOBII-like_plant"/>
</dbReference>
<dbReference type="PANTHER" id="PTHR45675">
    <property type="entry name" value="MYB TRANSCRIPTION FACTOR-RELATED-RELATED"/>
    <property type="match status" value="1"/>
</dbReference>
<feature type="domain" description="HTH myb-type" evidence="9">
    <location>
        <begin position="11"/>
        <end position="82"/>
    </location>
</feature>
<dbReference type="InterPro" id="IPR009057">
    <property type="entry name" value="Homeodomain-like_sf"/>
</dbReference>
<dbReference type="EMBL" id="VEPZ02001024">
    <property type="protein sequence ID" value="KAE8701331.1"/>
    <property type="molecule type" value="Genomic_DNA"/>
</dbReference>
<keyword evidence="4" id="KW-0238">DNA-binding</keyword>
<keyword evidence="2" id="KW-0677">Repeat</keyword>
<evidence type="ECO:0000256" key="3">
    <source>
        <dbReference type="ARBA" id="ARBA00023015"/>
    </source>
</evidence>
<sequence length="335" mass="37814">MVRMMGWEAPKLGLRKGPWTPQEDKLLTEYVNFHGEGRWTSVARFAGWEWEEYVWSTIARYLPGRTDNEIKNYWRTHLKKKKKSSVKQKKRKAQILKLKQQKQQQEKPEEGGDDGKVNSEAVEIIDQSGMVSVHPIPEDQCLFQEPASFTANAAGWIDQYLAEEGLWGGLWNLDDDHQPGNCCNKTAMQNQPNTAYYNYFGEDGGSLGLCKRCGGLHVIACSRCRGTGLIKANGPLSFNLIDNLYRSEEFKLEETNARNQFPASWEGGEQSVSFSNQQAQYMGLYQPLECNPTLQIGHCNPVASDQKAATSHAQPVNGFIPDGCSKFLVSPIWLK</sequence>
<dbReference type="PROSITE" id="PS50090">
    <property type="entry name" value="MYB_LIKE"/>
    <property type="match status" value="1"/>
</dbReference>
<dbReference type="PANTHER" id="PTHR45675:SF17">
    <property type="entry name" value="MYB TRANSCRIPTION FACTOR"/>
    <property type="match status" value="1"/>
</dbReference>
<dbReference type="SMART" id="SM00717">
    <property type="entry name" value="SANT"/>
    <property type="match status" value="1"/>
</dbReference>
<feature type="compositionally biased region" description="Basic and acidic residues" evidence="7">
    <location>
        <begin position="104"/>
        <end position="117"/>
    </location>
</feature>
<protein>
    <submittedName>
        <fullName evidence="10">Uncharacterized protein</fullName>
    </submittedName>
</protein>
<dbReference type="AlphaFoldDB" id="A0A6A3AA23"/>
<evidence type="ECO:0000256" key="7">
    <source>
        <dbReference type="SAM" id="MobiDB-lite"/>
    </source>
</evidence>
<feature type="domain" description="Myb-like" evidence="8">
    <location>
        <begin position="11"/>
        <end position="78"/>
    </location>
</feature>
<keyword evidence="5" id="KW-0804">Transcription</keyword>
<organism evidence="10 11">
    <name type="scientific">Hibiscus syriacus</name>
    <name type="common">Rose of Sharon</name>
    <dbReference type="NCBI Taxonomy" id="106335"/>
    <lineage>
        <taxon>Eukaryota</taxon>
        <taxon>Viridiplantae</taxon>
        <taxon>Streptophyta</taxon>
        <taxon>Embryophyta</taxon>
        <taxon>Tracheophyta</taxon>
        <taxon>Spermatophyta</taxon>
        <taxon>Magnoliopsida</taxon>
        <taxon>eudicotyledons</taxon>
        <taxon>Gunneridae</taxon>
        <taxon>Pentapetalae</taxon>
        <taxon>rosids</taxon>
        <taxon>malvids</taxon>
        <taxon>Malvales</taxon>
        <taxon>Malvaceae</taxon>
        <taxon>Malvoideae</taxon>
        <taxon>Hibiscus</taxon>
    </lineage>
</organism>
<dbReference type="GO" id="GO:0005634">
    <property type="term" value="C:nucleus"/>
    <property type="evidence" value="ECO:0007669"/>
    <property type="project" value="UniProtKB-SubCell"/>
</dbReference>
<dbReference type="Gene3D" id="1.10.10.60">
    <property type="entry name" value="Homeodomain-like"/>
    <property type="match status" value="2"/>
</dbReference>
<feature type="compositionally biased region" description="Basic residues" evidence="7">
    <location>
        <begin position="82"/>
        <end position="94"/>
    </location>
</feature>
<keyword evidence="3" id="KW-0805">Transcription regulation</keyword>
<comment type="caution">
    <text evidence="10">The sequence shown here is derived from an EMBL/GenBank/DDBJ whole genome shotgun (WGS) entry which is preliminary data.</text>
</comment>
<dbReference type="CDD" id="cd00167">
    <property type="entry name" value="SANT"/>
    <property type="match status" value="1"/>
</dbReference>
<name>A0A6A3AA23_HIBSY</name>
<gene>
    <name evidence="10" type="ORF">F3Y22_tig00110548pilonHSYRG00781</name>
</gene>
<comment type="subcellular location">
    <subcellularLocation>
        <location evidence="1">Nucleus</location>
    </subcellularLocation>
</comment>
<evidence type="ECO:0000256" key="2">
    <source>
        <dbReference type="ARBA" id="ARBA00022737"/>
    </source>
</evidence>
<reference evidence="10" key="1">
    <citation type="submission" date="2019-09" db="EMBL/GenBank/DDBJ databases">
        <title>Draft genome information of white flower Hibiscus syriacus.</title>
        <authorList>
            <person name="Kim Y.-M."/>
        </authorList>
    </citation>
    <scope>NUCLEOTIDE SEQUENCE [LARGE SCALE GENOMIC DNA]</scope>
    <source>
        <strain evidence="10">YM2019G1</strain>
    </source>
</reference>
<accession>A0A6A3AA23</accession>
<dbReference type="Proteomes" id="UP000436088">
    <property type="component" value="Unassembled WGS sequence"/>
</dbReference>
<keyword evidence="11" id="KW-1185">Reference proteome</keyword>
<proteinExistence type="predicted"/>
<feature type="region of interest" description="Disordered" evidence="7">
    <location>
        <begin position="82"/>
        <end position="117"/>
    </location>
</feature>